<sequence>MGTVSYARNQVSEIVSNRSSLTRVIDQLNSFKTTLNSGWQAKEIDYVNIAIDNINKEITRITNELESIENAIMTAAYEIEREEREARERAEREARERAEREKAANK</sequence>
<keyword evidence="3" id="KW-1185">Reference proteome</keyword>
<dbReference type="Proteomes" id="UP000215224">
    <property type="component" value="Chromosome"/>
</dbReference>
<dbReference type="AlphaFoldDB" id="A0A223KVF0"/>
<organism evidence="2 3">
    <name type="scientific">Sutcliffiella cohnii</name>
    <dbReference type="NCBI Taxonomy" id="33932"/>
    <lineage>
        <taxon>Bacteria</taxon>
        <taxon>Bacillati</taxon>
        <taxon>Bacillota</taxon>
        <taxon>Bacilli</taxon>
        <taxon>Bacillales</taxon>
        <taxon>Bacillaceae</taxon>
        <taxon>Sutcliffiella</taxon>
    </lineage>
</organism>
<gene>
    <name evidence="2" type="ORF">BC6307_20355</name>
</gene>
<evidence type="ECO:0000313" key="2">
    <source>
        <dbReference type="EMBL" id="AST93450.1"/>
    </source>
</evidence>
<accession>A0A223KVF0</accession>
<dbReference type="RefSeq" id="WP_066419975.1">
    <property type="nucleotide sequence ID" value="NZ_CP018866.1"/>
</dbReference>
<feature type="region of interest" description="Disordered" evidence="1">
    <location>
        <begin position="82"/>
        <end position="106"/>
    </location>
</feature>
<dbReference type="Gene3D" id="1.10.287.1060">
    <property type="entry name" value="ESAT-6-like"/>
    <property type="match status" value="1"/>
</dbReference>
<dbReference type="KEGG" id="bcoh:BC6307_20355"/>
<reference evidence="2 3" key="1">
    <citation type="submission" date="2016-12" db="EMBL/GenBank/DDBJ databases">
        <title>The whole genome sequencing and assembly of Bacillus cohnii DSM 6307T strain.</title>
        <authorList>
            <person name="Lee Y.-J."/>
            <person name="Yi H."/>
            <person name="Bahn Y.-S."/>
            <person name="Kim J.F."/>
            <person name="Lee D.-W."/>
        </authorList>
    </citation>
    <scope>NUCLEOTIDE SEQUENCE [LARGE SCALE GENOMIC DNA]</scope>
    <source>
        <strain evidence="2 3">DSM 6307</strain>
    </source>
</reference>
<dbReference type="EMBL" id="CP018866">
    <property type="protein sequence ID" value="AST93450.1"/>
    <property type="molecule type" value="Genomic_DNA"/>
</dbReference>
<proteinExistence type="predicted"/>
<dbReference type="STRING" id="1314751.GCA_001591425_03978"/>
<protein>
    <submittedName>
        <fullName evidence="2">Uncharacterized protein</fullName>
    </submittedName>
</protein>
<name>A0A223KVF0_9BACI</name>
<evidence type="ECO:0000256" key="1">
    <source>
        <dbReference type="SAM" id="MobiDB-lite"/>
    </source>
</evidence>
<evidence type="ECO:0000313" key="3">
    <source>
        <dbReference type="Proteomes" id="UP000215224"/>
    </source>
</evidence>